<dbReference type="GeneID" id="112453505"/>
<name>A0A6J1PLP3_9HYME</name>
<feature type="non-terminal residue" evidence="3">
    <location>
        <position position="1"/>
    </location>
</feature>
<feature type="non-terminal residue" evidence="3">
    <location>
        <position position="263"/>
    </location>
</feature>
<dbReference type="AlphaFoldDB" id="A0A6J1PLP3"/>
<evidence type="ECO:0000313" key="2">
    <source>
        <dbReference type="Proteomes" id="UP000504618"/>
    </source>
</evidence>
<dbReference type="RefSeq" id="XP_024870060.1">
    <property type="nucleotide sequence ID" value="XM_025014292.1"/>
</dbReference>
<keyword evidence="2" id="KW-1185">Reference proteome</keyword>
<dbReference type="Proteomes" id="UP000504618">
    <property type="component" value="Unplaced"/>
</dbReference>
<dbReference type="OrthoDB" id="8191915at2759"/>
<feature type="compositionally biased region" description="Basic and acidic residues" evidence="1">
    <location>
        <begin position="7"/>
        <end position="18"/>
    </location>
</feature>
<organism evidence="2 3">
    <name type="scientific">Temnothorax curvispinosus</name>
    <dbReference type="NCBI Taxonomy" id="300111"/>
    <lineage>
        <taxon>Eukaryota</taxon>
        <taxon>Metazoa</taxon>
        <taxon>Ecdysozoa</taxon>
        <taxon>Arthropoda</taxon>
        <taxon>Hexapoda</taxon>
        <taxon>Insecta</taxon>
        <taxon>Pterygota</taxon>
        <taxon>Neoptera</taxon>
        <taxon>Endopterygota</taxon>
        <taxon>Hymenoptera</taxon>
        <taxon>Apocrita</taxon>
        <taxon>Aculeata</taxon>
        <taxon>Formicoidea</taxon>
        <taxon>Formicidae</taxon>
        <taxon>Myrmicinae</taxon>
        <taxon>Temnothorax</taxon>
    </lineage>
</organism>
<feature type="compositionally biased region" description="Acidic residues" evidence="1">
    <location>
        <begin position="121"/>
        <end position="132"/>
    </location>
</feature>
<protein>
    <submittedName>
        <fullName evidence="3">Uncharacterized protein LOC112453505</fullName>
    </submittedName>
</protein>
<proteinExistence type="predicted"/>
<gene>
    <name evidence="3" type="primary">LOC112453505</name>
</gene>
<evidence type="ECO:0000256" key="1">
    <source>
        <dbReference type="SAM" id="MobiDB-lite"/>
    </source>
</evidence>
<accession>A0A6J1PLP3</accession>
<evidence type="ECO:0000313" key="3">
    <source>
        <dbReference type="RefSeq" id="XP_024870060.1"/>
    </source>
</evidence>
<sequence length="263" mass="29638">CSYHESPSGHESSERESNSNEQNNVCSLSVPLELAQGNLAGFTEESFNSSLLSVQNDPVQSMLNVNESLLSVPEQVLDASSSLMHNRTVLFGLTDSDDESFNDTWIHEANEELFERSGNDNDSDNDSDDDDGNICQQFNEIENESTAALAHDVCFSRLVKMLQKDEMNFTINVPITVSKAEMLLTVLKYGLTYNLPQSAIADLFKMLNSFLGLSILPDTRYLIDQIFNSNENIEYHAVCPNCKKYVKKFNRKDRCWGFPQFSN</sequence>
<feature type="region of interest" description="Disordered" evidence="1">
    <location>
        <begin position="114"/>
        <end position="133"/>
    </location>
</feature>
<feature type="region of interest" description="Disordered" evidence="1">
    <location>
        <begin position="1"/>
        <end position="23"/>
    </location>
</feature>
<reference evidence="3" key="1">
    <citation type="submission" date="2025-08" db="UniProtKB">
        <authorList>
            <consortium name="RefSeq"/>
        </authorList>
    </citation>
    <scope>IDENTIFICATION</scope>
    <source>
        <tissue evidence="3">Whole body</tissue>
    </source>
</reference>